<dbReference type="InterPro" id="IPR005380">
    <property type="entry name" value="XS_domain"/>
</dbReference>
<dbReference type="InterPro" id="IPR038588">
    <property type="entry name" value="XS_domain_sf"/>
</dbReference>
<reference evidence="2" key="1">
    <citation type="submission" date="2023-07" db="EMBL/GenBank/DDBJ databases">
        <title>A chromosome-level genome assembly of Lolium multiflorum.</title>
        <authorList>
            <person name="Chen Y."/>
            <person name="Copetti D."/>
            <person name="Kolliker R."/>
            <person name="Studer B."/>
        </authorList>
    </citation>
    <scope>NUCLEOTIDE SEQUENCE</scope>
    <source>
        <strain evidence="2">02402/16</strain>
        <tissue evidence="2">Leaf</tissue>
    </source>
</reference>
<dbReference type="Pfam" id="PF03468">
    <property type="entry name" value="XS"/>
    <property type="match status" value="1"/>
</dbReference>
<dbReference type="PANTHER" id="PTHR21596:SF84">
    <property type="entry name" value="OS02G0293300 PROTEIN"/>
    <property type="match status" value="1"/>
</dbReference>
<keyword evidence="3" id="KW-1185">Reference proteome</keyword>
<dbReference type="AlphaFoldDB" id="A0AAD8RP92"/>
<dbReference type="Proteomes" id="UP001231189">
    <property type="component" value="Unassembled WGS sequence"/>
</dbReference>
<protein>
    <recommendedName>
        <fullName evidence="1">XS domain-containing protein</fullName>
    </recommendedName>
</protein>
<dbReference type="EMBL" id="JAUUTY010000005">
    <property type="protein sequence ID" value="KAK1627897.1"/>
    <property type="molecule type" value="Genomic_DNA"/>
</dbReference>
<dbReference type="InterPro" id="IPR045177">
    <property type="entry name" value="FDM1-5/IDN2"/>
</dbReference>
<comment type="caution">
    <text evidence="2">The sequence shown here is derived from an EMBL/GenBank/DDBJ whole genome shotgun (WGS) entry which is preliminary data.</text>
</comment>
<accession>A0AAD8RP92</accession>
<name>A0AAD8RP92_LOLMU</name>
<organism evidence="2 3">
    <name type="scientific">Lolium multiflorum</name>
    <name type="common">Italian ryegrass</name>
    <name type="synonym">Lolium perenne subsp. multiflorum</name>
    <dbReference type="NCBI Taxonomy" id="4521"/>
    <lineage>
        <taxon>Eukaryota</taxon>
        <taxon>Viridiplantae</taxon>
        <taxon>Streptophyta</taxon>
        <taxon>Embryophyta</taxon>
        <taxon>Tracheophyta</taxon>
        <taxon>Spermatophyta</taxon>
        <taxon>Magnoliopsida</taxon>
        <taxon>Liliopsida</taxon>
        <taxon>Poales</taxon>
        <taxon>Poaceae</taxon>
        <taxon>BOP clade</taxon>
        <taxon>Pooideae</taxon>
        <taxon>Poodae</taxon>
        <taxon>Poeae</taxon>
        <taxon>Poeae Chloroplast Group 2 (Poeae type)</taxon>
        <taxon>Loliodinae</taxon>
        <taxon>Loliinae</taxon>
        <taxon>Lolium</taxon>
    </lineage>
</organism>
<dbReference type="PANTHER" id="PTHR21596">
    <property type="entry name" value="RIBONUCLEASE P SUBUNIT P38"/>
    <property type="match status" value="1"/>
</dbReference>
<dbReference type="Gene3D" id="3.30.70.2890">
    <property type="entry name" value="XS domain"/>
    <property type="match status" value="1"/>
</dbReference>
<evidence type="ECO:0000313" key="3">
    <source>
        <dbReference type="Proteomes" id="UP001231189"/>
    </source>
</evidence>
<sequence length="118" mass="13602">MDILANVPVEQTEIGGATLMQQLADFRPPCFNVAHCIKGYIGFAVVRFEKDWIGFKDAYKSRHLGEVDWNQVDRHGKCIFCWLARDEDYNANDPVCRFLSDNGELKTMFGLQLERLED</sequence>
<evidence type="ECO:0000259" key="1">
    <source>
        <dbReference type="Pfam" id="PF03468"/>
    </source>
</evidence>
<proteinExistence type="predicted"/>
<gene>
    <name evidence="2" type="ORF">QYE76_002212</name>
</gene>
<dbReference type="GO" id="GO:0080188">
    <property type="term" value="P:gene silencing by siRNA-directed DNA methylation"/>
    <property type="evidence" value="ECO:0007669"/>
    <property type="project" value="InterPro"/>
</dbReference>
<evidence type="ECO:0000313" key="2">
    <source>
        <dbReference type="EMBL" id="KAK1627897.1"/>
    </source>
</evidence>
<feature type="domain" description="XS" evidence="1">
    <location>
        <begin position="1"/>
        <end position="90"/>
    </location>
</feature>